<dbReference type="InterPro" id="IPR053044">
    <property type="entry name" value="Metallo-hydrolase/TatD-type"/>
</dbReference>
<keyword evidence="2" id="KW-0378">Hydrolase</keyword>
<dbReference type="GO" id="GO:0016788">
    <property type="term" value="F:hydrolase activity, acting on ester bonds"/>
    <property type="evidence" value="ECO:0007669"/>
    <property type="project" value="InterPro"/>
</dbReference>
<dbReference type="InterPro" id="IPR001130">
    <property type="entry name" value="TatD-like"/>
</dbReference>
<accession>A0A6A6EAX6</accession>
<dbReference type="EMBL" id="ML994625">
    <property type="protein sequence ID" value="KAF2187952.1"/>
    <property type="molecule type" value="Genomic_DNA"/>
</dbReference>
<dbReference type="AlphaFoldDB" id="A0A6A6EAX6"/>
<evidence type="ECO:0000313" key="3">
    <source>
        <dbReference type="Proteomes" id="UP000800200"/>
    </source>
</evidence>
<organism evidence="2 3">
    <name type="scientific">Zopfia rhizophila CBS 207.26</name>
    <dbReference type="NCBI Taxonomy" id="1314779"/>
    <lineage>
        <taxon>Eukaryota</taxon>
        <taxon>Fungi</taxon>
        <taxon>Dikarya</taxon>
        <taxon>Ascomycota</taxon>
        <taxon>Pezizomycotina</taxon>
        <taxon>Dothideomycetes</taxon>
        <taxon>Dothideomycetes incertae sedis</taxon>
        <taxon>Zopfiaceae</taxon>
        <taxon>Zopfia</taxon>
    </lineage>
</organism>
<protein>
    <submittedName>
        <fullName evidence="2">Metallo-dependent hydrolase</fullName>
    </submittedName>
</protein>
<evidence type="ECO:0000313" key="2">
    <source>
        <dbReference type="EMBL" id="KAF2187952.1"/>
    </source>
</evidence>
<proteinExistence type="predicted"/>
<keyword evidence="3" id="KW-1185">Reference proteome</keyword>
<name>A0A6A6EAX6_9PEZI</name>
<dbReference type="PANTHER" id="PTHR47345">
    <property type="entry name" value="CUT9-INTERACTING PROTEIN SCN1"/>
    <property type="match status" value="1"/>
</dbReference>
<dbReference type="SUPFAM" id="SSF51556">
    <property type="entry name" value="Metallo-dependent hydrolases"/>
    <property type="match status" value="1"/>
</dbReference>
<dbReference type="OrthoDB" id="413993at2759"/>
<gene>
    <name evidence="2" type="ORF">K469DRAFT_704231</name>
</gene>
<dbReference type="Gene3D" id="3.20.20.140">
    <property type="entry name" value="Metal-dependent hydrolases"/>
    <property type="match status" value="1"/>
</dbReference>
<feature type="region of interest" description="Disordered" evidence="1">
    <location>
        <begin position="267"/>
        <end position="293"/>
    </location>
</feature>
<feature type="region of interest" description="Disordered" evidence="1">
    <location>
        <begin position="188"/>
        <end position="210"/>
    </location>
</feature>
<reference evidence="2" key="1">
    <citation type="journal article" date="2020" name="Stud. Mycol.">
        <title>101 Dothideomycetes genomes: a test case for predicting lifestyles and emergence of pathogens.</title>
        <authorList>
            <person name="Haridas S."/>
            <person name="Albert R."/>
            <person name="Binder M."/>
            <person name="Bloem J."/>
            <person name="Labutti K."/>
            <person name="Salamov A."/>
            <person name="Andreopoulos B."/>
            <person name="Baker S."/>
            <person name="Barry K."/>
            <person name="Bills G."/>
            <person name="Bluhm B."/>
            <person name="Cannon C."/>
            <person name="Castanera R."/>
            <person name="Culley D."/>
            <person name="Daum C."/>
            <person name="Ezra D."/>
            <person name="Gonzalez J."/>
            <person name="Henrissat B."/>
            <person name="Kuo A."/>
            <person name="Liang C."/>
            <person name="Lipzen A."/>
            <person name="Lutzoni F."/>
            <person name="Magnuson J."/>
            <person name="Mondo S."/>
            <person name="Nolan M."/>
            <person name="Ohm R."/>
            <person name="Pangilinan J."/>
            <person name="Park H.-J."/>
            <person name="Ramirez L."/>
            <person name="Alfaro M."/>
            <person name="Sun H."/>
            <person name="Tritt A."/>
            <person name="Yoshinaga Y."/>
            <person name="Zwiers L.-H."/>
            <person name="Turgeon B."/>
            <person name="Goodwin S."/>
            <person name="Spatafora J."/>
            <person name="Crous P."/>
            <person name="Grigoriev I."/>
        </authorList>
    </citation>
    <scope>NUCLEOTIDE SEQUENCE</scope>
    <source>
        <strain evidence="2">CBS 207.26</strain>
    </source>
</reference>
<dbReference type="PANTHER" id="PTHR47345:SF1">
    <property type="entry name" value="CUT9-INTERACTING PROTEIN SCN1"/>
    <property type="match status" value="1"/>
</dbReference>
<dbReference type="Pfam" id="PF01026">
    <property type="entry name" value="TatD_DNase"/>
    <property type="match status" value="1"/>
</dbReference>
<sequence>MAEDAREEPFPWHLGIFDSHCHPTDTMASIPSISEMRARVLTIMATRGEDQDLVACVADKYGVKSSDQGKWEREECVVPCFGWHPWFSHQMYVSEGDGPGNGGAEGGNEAPRALQGEEKVRHYQSVLQARPVRVELSEEDRRLFLSLPNPQPFSQFLSQMRKNLEKYPFALVGEVGLDRSFRIPEPWSSEQEAQRNGELTAGGREGRRLSPFRVNPEHQKKLFKMQLQLAAEMGRAVSVHGVQAHGVLFDAIKELYEGHEKKVVNRKERRLRTRDHNYDEEESSDSSPKPYPPRICLHSYSGNRSIFGQYLNPTIPVEIFVSFSTAINLSDDLESENPRAFEEMVKSVPDHMLLIESDLHTAGERMDQRLEDIVRRVCKIKGWGLDEGAKRLATNWFRFVFGTGSKGA</sequence>
<evidence type="ECO:0000256" key="1">
    <source>
        <dbReference type="SAM" id="MobiDB-lite"/>
    </source>
</evidence>
<dbReference type="InterPro" id="IPR032466">
    <property type="entry name" value="Metal_Hydrolase"/>
</dbReference>
<dbReference type="Proteomes" id="UP000800200">
    <property type="component" value="Unassembled WGS sequence"/>
</dbReference>